<protein>
    <submittedName>
        <fullName evidence="2">Uncharacterized protein</fullName>
    </submittedName>
</protein>
<sequence>MDRNSEELQTLGFIGIFKETYKTIFTWKKIFTQFTLAFIFPISALMLSFFHLSELLVRKIHNNLYFHDYAASRTKWIILGFSTSAYLLVIITLSLLSTSAMVYIIGCIYTATEFSFKTVIIAVPKVFKRILGPHIWTMVVYQTYVQFFSMLFPMCIWNVLGAPNNWLMLVVLSVTILTCIVCGLHNFNWHVSCLVSIFEDKYGNPALDKSMNLIVRRKFWATTFNVCAIQIDVLLIEVSYYLFIVHSTSLGVITKVILGVVCFLLLSETILSCFVFQSLLYFVCKSYLHENIDKLVLKGHLEAYRHRVCPIEGGEGSSAAV</sequence>
<dbReference type="OrthoDB" id="1908649at2759"/>
<feature type="transmembrane region" description="Helical" evidence="1">
    <location>
        <begin position="166"/>
        <end position="187"/>
    </location>
</feature>
<feature type="transmembrane region" description="Helical" evidence="1">
    <location>
        <begin position="102"/>
        <end position="123"/>
    </location>
</feature>
<gene>
    <name evidence="2" type="ORF">AQUCO_01500138v1</name>
</gene>
<dbReference type="PANTHER" id="PTHR33133">
    <property type="entry name" value="OS08G0107100 PROTEIN-RELATED"/>
    <property type="match status" value="1"/>
</dbReference>
<keyword evidence="1" id="KW-0812">Transmembrane</keyword>
<evidence type="ECO:0000256" key="1">
    <source>
        <dbReference type="SAM" id="Phobius"/>
    </source>
</evidence>
<feature type="transmembrane region" description="Helical" evidence="1">
    <location>
        <begin position="135"/>
        <end position="160"/>
    </location>
</feature>
<organism evidence="2 3">
    <name type="scientific">Aquilegia coerulea</name>
    <name type="common">Rocky mountain columbine</name>
    <dbReference type="NCBI Taxonomy" id="218851"/>
    <lineage>
        <taxon>Eukaryota</taxon>
        <taxon>Viridiplantae</taxon>
        <taxon>Streptophyta</taxon>
        <taxon>Embryophyta</taxon>
        <taxon>Tracheophyta</taxon>
        <taxon>Spermatophyta</taxon>
        <taxon>Magnoliopsida</taxon>
        <taxon>Ranunculales</taxon>
        <taxon>Ranunculaceae</taxon>
        <taxon>Thalictroideae</taxon>
        <taxon>Aquilegia</taxon>
    </lineage>
</organism>
<keyword evidence="1" id="KW-1133">Transmembrane helix</keyword>
<evidence type="ECO:0000313" key="2">
    <source>
        <dbReference type="EMBL" id="PIA46396.1"/>
    </source>
</evidence>
<dbReference type="EMBL" id="KZ305032">
    <property type="protein sequence ID" value="PIA46396.1"/>
    <property type="molecule type" value="Genomic_DNA"/>
</dbReference>
<evidence type="ECO:0000313" key="3">
    <source>
        <dbReference type="Proteomes" id="UP000230069"/>
    </source>
</evidence>
<feature type="transmembrane region" description="Helical" evidence="1">
    <location>
        <begin position="219"/>
        <end position="244"/>
    </location>
</feature>
<dbReference type="InParanoid" id="A0A2G5DSH9"/>
<keyword evidence="3" id="KW-1185">Reference proteome</keyword>
<dbReference type="AlphaFoldDB" id="A0A2G5DSH9"/>
<accession>A0A2G5DSH9</accession>
<feature type="transmembrane region" description="Helical" evidence="1">
    <location>
        <begin position="256"/>
        <end position="284"/>
    </location>
</feature>
<dbReference type="Proteomes" id="UP000230069">
    <property type="component" value="Unassembled WGS sequence"/>
</dbReference>
<keyword evidence="1" id="KW-0472">Membrane</keyword>
<name>A0A2G5DSH9_AQUCA</name>
<dbReference type="STRING" id="218851.A0A2G5DSH9"/>
<reference evidence="2 3" key="1">
    <citation type="submission" date="2017-09" db="EMBL/GenBank/DDBJ databases">
        <title>WGS assembly of Aquilegia coerulea Goldsmith.</title>
        <authorList>
            <person name="Hodges S."/>
            <person name="Kramer E."/>
            <person name="Nordborg M."/>
            <person name="Tomkins J."/>
            <person name="Borevitz J."/>
            <person name="Derieg N."/>
            <person name="Yan J."/>
            <person name="Mihaltcheva S."/>
            <person name="Hayes R.D."/>
            <person name="Rokhsar D."/>
        </authorList>
    </citation>
    <scope>NUCLEOTIDE SEQUENCE [LARGE SCALE GENOMIC DNA]</scope>
    <source>
        <strain evidence="3">cv. Goldsmith</strain>
    </source>
</reference>
<dbReference type="PANTHER" id="PTHR33133:SF51">
    <property type="entry name" value="THH1_TOM1_TOM3 DOMAIN-CONTAINING PROTEIN"/>
    <property type="match status" value="1"/>
</dbReference>
<feature type="transmembrane region" description="Helical" evidence="1">
    <location>
        <begin position="30"/>
        <end position="56"/>
    </location>
</feature>
<feature type="transmembrane region" description="Helical" evidence="1">
    <location>
        <begin position="76"/>
        <end position="96"/>
    </location>
</feature>
<proteinExistence type="predicted"/>